<keyword evidence="7 8" id="KW-0472">Membrane</keyword>
<evidence type="ECO:0000256" key="5">
    <source>
        <dbReference type="ARBA" id="ARBA00022801"/>
    </source>
</evidence>
<evidence type="ECO:0000256" key="7">
    <source>
        <dbReference type="ARBA" id="ARBA00023136"/>
    </source>
</evidence>
<evidence type="ECO:0000256" key="6">
    <source>
        <dbReference type="ARBA" id="ARBA00022989"/>
    </source>
</evidence>
<comment type="subcellular location">
    <subcellularLocation>
        <location evidence="1">Cell membrane</location>
        <topology evidence="1">Multi-pass membrane protein</topology>
    </subcellularLocation>
</comment>
<dbReference type="AlphaFoldDB" id="A0A075HBV1"/>
<evidence type="ECO:0000256" key="4">
    <source>
        <dbReference type="ARBA" id="ARBA00022692"/>
    </source>
</evidence>
<dbReference type="EMBL" id="KF900914">
    <property type="protein sequence ID" value="AIF11313.1"/>
    <property type="molecule type" value="Genomic_DNA"/>
</dbReference>
<keyword evidence="4 8" id="KW-0812">Transmembrane</keyword>
<evidence type="ECO:0000256" key="3">
    <source>
        <dbReference type="ARBA" id="ARBA00022670"/>
    </source>
</evidence>
<protein>
    <recommendedName>
        <fullName evidence="10">Archaeosortase A</fullName>
    </recommendedName>
</protein>
<evidence type="ECO:0000256" key="2">
    <source>
        <dbReference type="ARBA" id="ARBA00022475"/>
    </source>
</evidence>
<sequence length="229" mass="25267">MKIKQGHNDPSLHWLRGAVFWSALPYLAVKHIPLLNTAVVWFTAWSTAAVLNWTGTADVELGAMMVDIGANAAPISYAEWAGSQWILTDTLGDSGFFVPLIYDGGDPVNIGFVLGCSALQSMIVFVGALIAVREAPVRIRMRAFMLVIPTIHILNVFRNAGIVWLHMTYTDWNLWGIGMFDFAHSYAAKVLSLAAMLMIALAIFEMLPQLHRHVLRVISPVLKPLGIAR</sequence>
<proteinExistence type="predicted"/>
<dbReference type="NCBIfam" id="TIGR04178">
    <property type="entry name" value="exo_archaeo"/>
    <property type="match status" value="1"/>
</dbReference>
<accession>A0A075HBV1</accession>
<evidence type="ECO:0008006" key="10">
    <source>
        <dbReference type="Google" id="ProtNLM"/>
    </source>
</evidence>
<keyword evidence="5" id="KW-0378">Hydrolase</keyword>
<feature type="transmembrane region" description="Helical" evidence="8">
    <location>
        <begin position="186"/>
        <end position="207"/>
    </location>
</feature>
<dbReference type="GO" id="GO:0005886">
    <property type="term" value="C:plasma membrane"/>
    <property type="evidence" value="ECO:0007669"/>
    <property type="project" value="UniProtKB-SubCell"/>
</dbReference>
<evidence type="ECO:0000313" key="9">
    <source>
        <dbReference type="EMBL" id="AIF11313.1"/>
    </source>
</evidence>
<dbReference type="GO" id="GO:0006508">
    <property type="term" value="P:proteolysis"/>
    <property type="evidence" value="ECO:0007669"/>
    <property type="project" value="UniProtKB-KW"/>
</dbReference>
<organism evidence="9">
    <name type="scientific">uncultured marine group II/III euryarchaeote KM3_51_E06</name>
    <dbReference type="NCBI Taxonomy" id="1456455"/>
    <lineage>
        <taxon>Archaea</taxon>
        <taxon>Methanobacteriati</taxon>
        <taxon>Methanobacteriota</taxon>
        <taxon>environmental samples</taxon>
    </lineage>
</organism>
<keyword evidence="3" id="KW-0645">Protease</keyword>
<keyword evidence="6 8" id="KW-1133">Transmembrane helix</keyword>
<feature type="transmembrane region" description="Helical" evidence="8">
    <location>
        <begin position="110"/>
        <end position="132"/>
    </location>
</feature>
<dbReference type="InterPro" id="IPR026392">
    <property type="entry name" value="Exo/Archaeosortase_dom"/>
</dbReference>
<reference evidence="9" key="1">
    <citation type="journal article" date="2014" name="Genome Biol. Evol.">
        <title>Pangenome evidence for extensive interdomain horizontal transfer affecting lineage core and shell genes in uncultured planktonic thaumarchaeota and euryarchaeota.</title>
        <authorList>
            <person name="Deschamps P."/>
            <person name="Zivanovic Y."/>
            <person name="Moreira D."/>
            <person name="Rodriguez-Valera F."/>
            <person name="Lopez-Garcia P."/>
        </authorList>
    </citation>
    <scope>NUCLEOTIDE SEQUENCE</scope>
</reference>
<evidence type="ECO:0000256" key="1">
    <source>
        <dbReference type="ARBA" id="ARBA00004651"/>
    </source>
</evidence>
<feature type="transmembrane region" description="Helical" evidence="8">
    <location>
        <begin position="144"/>
        <end position="166"/>
    </location>
</feature>
<dbReference type="GO" id="GO:0008233">
    <property type="term" value="F:peptidase activity"/>
    <property type="evidence" value="ECO:0007669"/>
    <property type="project" value="UniProtKB-KW"/>
</dbReference>
<keyword evidence="2" id="KW-1003">Cell membrane</keyword>
<evidence type="ECO:0000256" key="8">
    <source>
        <dbReference type="SAM" id="Phobius"/>
    </source>
</evidence>
<name>A0A075HBV1_9EURY</name>